<accession>A0A9Q4C151</accession>
<evidence type="ECO:0000313" key="3">
    <source>
        <dbReference type="Proteomes" id="UP001149411"/>
    </source>
</evidence>
<keyword evidence="3" id="KW-1185">Reference proteome</keyword>
<protein>
    <submittedName>
        <fullName evidence="2">Uncharacterized protein</fullName>
    </submittedName>
</protein>
<dbReference type="RefSeq" id="WP_266085602.1">
    <property type="nucleotide sequence ID" value="NZ_RKLV01000001.1"/>
</dbReference>
<sequence>MPTQDEGKPGDLLRERAGEGRRKLWFLLEADRWLVTAVFMLIVFVALSAAGYLLPSAEKTLLNTDSVDTVFQGFLTATITGVTLVLTLNQLVLSQELGSVSDQRERMEGALEFRSDTADTLDVTVSPAKPSKFLRALVQESGSSAKSLLDSVGDDGEIADDVENLTAGLVENAERVSQGLDGAQFGEFDVVSSALNFNYSGKIFAAQRIREQYGDRLGEDSVEEIERLVKLLKTFGLAREHFKTLYFQWSLINLSRRILVAAVPALVVSAVMVLFFDATAYTHIGNDTLVLLIVSAVTVAVSPFMILLAYVLRIATVTKHTLSIGPFVLRQDDDLAEIDLTDS</sequence>
<organism evidence="2 3">
    <name type="scientific">Halorutilus salinus</name>
    <dbReference type="NCBI Taxonomy" id="2487751"/>
    <lineage>
        <taxon>Archaea</taxon>
        <taxon>Methanobacteriati</taxon>
        <taxon>Methanobacteriota</taxon>
        <taxon>Stenosarchaea group</taxon>
        <taxon>Halobacteria</taxon>
        <taxon>Halorutilales</taxon>
        <taxon>Halorutilaceae</taxon>
        <taxon>Halorutilus</taxon>
    </lineage>
</organism>
<dbReference type="EMBL" id="RKLV01000001">
    <property type="protein sequence ID" value="MCX2818010.1"/>
    <property type="molecule type" value="Genomic_DNA"/>
</dbReference>
<reference evidence="2" key="1">
    <citation type="submission" date="2022-09" db="EMBL/GenBank/DDBJ databases">
        <title>Haloadaptaus new haloarchaeum isolated from saline soil.</title>
        <authorList>
            <person name="Duran-Viseras A."/>
            <person name="Sanchez-Porro C."/>
            <person name="Ventosa A."/>
        </authorList>
    </citation>
    <scope>NUCLEOTIDE SEQUENCE</scope>
    <source>
        <strain evidence="2">F3-133</strain>
    </source>
</reference>
<dbReference type="Proteomes" id="UP001149411">
    <property type="component" value="Unassembled WGS sequence"/>
</dbReference>
<comment type="caution">
    <text evidence="2">The sequence shown here is derived from an EMBL/GenBank/DDBJ whole genome shotgun (WGS) entry which is preliminary data.</text>
</comment>
<keyword evidence="1" id="KW-0472">Membrane</keyword>
<name>A0A9Q4C151_9EURY</name>
<keyword evidence="1" id="KW-1133">Transmembrane helix</keyword>
<keyword evidence="1" id="KW-0812">Transmembrane</keyword>
<dbReference type="AlphaFoldDB" id="A0A9Q4C151"/>
<feature type="transmembrane region" description="Helical" evidence="1">
    <location>
        <begin position="288"/>
        <end position="312"/>
    </location>
</feature>
<dbReference type="Pfam" id="PF25927">
    <property type="entry name" value="DUF7972"/>
    <property type="match status" value="1"/>
</dbReference>
<feature type="transmembrane region" description="Helical" evidence="1">
    <location>
        <begin position="258"/>
        <end position="276"/>
    </location>
</feature>
<gene>
    <name evidence="2" type="ORF">EGH25_01385</name>
</gene>
<proteinExistence type="predicted"/>
<evidence type="ECO:0000313" key="2">
    <source>
        <dbReference type="EMBL" id="MCX2818010.1"/>
    </source>
</evidence>
<evidence type="ECO:0000256" key="1">
    <source>
        <dbReference type="SAM" id="Phobius"/>
    </source>
</evidence>
<dbReference type="InterPro" id="IPR058278">
    <property type="entry name" value="DUF7972"/>
</dbReference>
<feature type="transmembrane region" description="Helical" evidence="1">
    <location>
        <begin position="74"/>
        <end position="93"/>
    </location>
</feature>
<feature type="transmembrane region" description="Helical" evidence="1">
    <location>
        <begin position="33"/>
        <end position="54"/>
    </location>
</feature>